<feature type="domain" description="RagB/SusD" evidence="7">
    <location>
        <begin position="373"/>
        <end position="478"/>
    </location>
</feature>
<evidence type="ECO:0000256" key="2">
    <source>
        <dbReference type="ARBA" id="ARBA00006275"/>
    </source>
</evidence>
<evidence type="ECO:0000256" key="5">
    <source>
        <dbReference type="ARBA" id="ARBA00023237"/>
    </source>
</evidence>
<comment type="similarity">
    <text evidence="2">Belongs to the SusD family.</text>
</comment>
<evidence type="ECO:0000313" key="8">
    <source>
        <dbReference type="EMBL" id="BFO71121.1"/>
    </source>
</evidence>
<organism evidence="8">
    <name type="scientific">Prevotella sp. GTC17253</name>
    <dbReference type="NCBI Taxonomy" id="3236793"/>
    <lineage>
        <taxon>Bacteria</taxon>
        <taxon>Pseudomonadati</taxon>
        <taxon>Bacteroidota</taxon>
        <taxon>Bacteroidia</taxon>
        <taxon>Bacteroidales</taxon>
        <taxon>Prevotellaceae</taxon>
        <taxon>Prevotella</taxon>
    </lineage>
</organism>
<dbReference type="InterPro" id="IPR011990">
    <property type="entry name" value="TPR-like_helical_dom_sf"/>
</dbReference>
<evidence type="ECO:0000256" key="6">
    <source>
        <dbReference type="SAM" id="SignalP"/>
    </source>
</evidence>
<feature type="chain" id="PRO_5044326451" evidence="6">
    <location>
        <begin position="19"/>
        <end position="509"/>
    </location>
</feature>
<evidence type="ECO:0000256" key="1">
    <source>
        <dbReference type="ARBA" id="ARBA00004442"/>
    </source>
</evidence>
<accession>A0AB33IT31</accession>
<keyword evidence="4" id="KW-0472">Membrane</keyword>
<gene>
    <name evidence="8" type="ORF">GTC17253_10870</name>
</gene>
<evidence type="ECO:0000256" key="3">
    <source>
        <dbReference type="ARBA" id="ARBA00022729"/>
    </source>
</evidence>
<comment type="subcellular location">
    <subcellularLocation>
        <location evidence="1">Cell outer membrane</location>
    </subcellularLocation>
</comment>
<dbReference type="InterPro" id="IPR012944">
    <property type="entry name" value="SusD_RagB_dom"/>
</dbReference>
<evidence type="ECO:0000256" key="4">
    <source>
        <dbReference type="ARBA" id="ARBA00023136"/>
    </source>
</evidence>
<sequence length="509" mass="57475">MKRIYLINTLFTALLALATTGCTDLVPVDSSEINTSNFPSTEADIESRVMSCYYPLRGNWWDGIFTPSERGVMFVNDCTTGILTGNFGAQKMASELNFYPESEEITWFYYKRDEPNGYANKVSRCTLVLDEIEHSTIDEKAKAKYMAEVKCARAFLSYVLYDMYGPLVVPPLEVLKNPLDEKPLPRLERAEMVKFIEDDLKFAADNLPVNPEYGRFSSGLAHMLLIRLYLHETAVDKSYFAKVETEARELMKAKYGYGLQADYNKMFELGGQGQGNKEIIYAIPCSYDGPNYNQWHMMVLPTDFQQNGMSGGWGTVTSTWYFYQSFEANDVRRAKLLTSYTNSAGETVDKDTPQSPLAAGPIALKIGYDPKVSGSGGYSDIDLILFRYADVYLSLAEALCQKTGATAADLKEAASYVNVIRNRAGLGNLKPEDYGTSDKLLDAILNERWHEFWCENGQFRADLIRYHRLIPLVKKINQSPYAENYKELYPLPLSVISDGKGEVKQNPNY</sequence>
<reference evidence="8" key="1">
    <citation type="submission" date="2024-07" db="EMBL/GenBank/DDBJ databases">
        <title>Complete genome sequence of Prevotella sp. YM-2024 GTC17253.</title>
        <authorList>
            <person name="Hayashi M."/>
            <person name="Muto Y."/>
            <person name="Tanaka K."/>
            <person name="Niwa H."/>
        </authorList>
    </citation>
    <scope>NUCLEOTIDE SEQUENCE</scope>
    <source>
        <strain evidence="8">GTC17253</strain>
    </source>
</reference>
<feature type="signal peptide" evidence="6">
    <location>
        <begin position="1"/>
        <end position="18"/>
    </location>
</feature>
<name>A0AB33IT31_9BACT</name>
<dbReference type="PROSITE" id="PS51257">
    <property type="entry name" value="PROKAR_LIPOPROTEIN"/>
    <property type="match status" value="1"/>
</dbReference>
<proteinExistence type="inferred from homology"/>
<dbReference type="Gene3D" id="1.25.40.390">
    <property type="match status" value="1"/>
</dbReference>
<dbReference type="SUPFAM" id="SSF48452">
    <property type="entry name" value="TPR-like"/>
    <property type="match status" value="1"/>
</dbReference>
<dbReference type="AlphaFoldDB" id="A0AB33IT31"/>
<evidence type="ECO:0000259" key="7">
    <source>
        <dbReference type="Pfam" id="PF07980"/>
    </source>
</evidence>
<keyword evidence="3 6" id="KW-0732">Signal</keyword>
<dbReference type="GO" id="GO:0009279">
    <property type="term" value="C:cell outer membrane"/>
    <property type="evidence" value="ECO:0007669"/>
    <property type="project" value="UniProtKB-SubCell"/>
</dbReference>
<dbReference type="EMBL" id="AP035785">
    <property type="protein sequence ID" value="BFO71121.1"/>
    <property type="molecule type" value="Genomic_DNA"/>
</dbReference>
<protein>
    <submittedName>
        <fullName evidence="8">RagB/SusD family nutrient uptake outer membrane protein</fullName>
    </submittedName>
</protein>
<dbReference type="Pfam" id="PF07980">
    <property type="entry name" value="SusD_RagB"/>
    <property type="match status" value="1"/>
</dbReference>
<keyword evidence="5" id="KW-0998">Cell outer membrane</keyword>